<evidence type="ECO:0000313" key="5">
    <source>
        <dbReference type="EMBL" id="QFG51078.1"/>
    </source>
</evidence>
<comment type="similarity">
    <text evidence="1">Belongs to the P-Pant transferase superfamily. Gsp/Sfp/HetI/AcpT family.</text>
</comment>
<dbReference type="EMBL" id="AP014808">
    <property type="protein sequence ID" value="BAQ57010.1"/>
    <property type="molecule type" value="Genomic_DNA"/>
</dbReference>
<evidence type="ECO:0000256" key="1">
    <source>
        <dbReference type="ARBA" id="ARBA00010990"/>
    </source>
</evidence>
<dbReference type="InterPro" id="IPR037143">
    <property type="entry name" value="4-PPantetheinyl_Trfase_dom_sf"/>
</dbReference>
<dbReference type="GO" id="GO:0000287">
    <property type="term" value="F:magnesium ion binding"/>
    <property type="evidence" value="ECO:0007669"/>
    <property type="project" value="InterPro"/>
</dbReference>
<reference evidence="5 7" key="2">
    <citation type="submission" date="2019-09" db="EMBL/GenBank/DDBJ databases">
        <title>Genome sequencing of Lactobacillus acetotolerans.</title>
        <authorList>
            <person name="Kim K."/>
        </authorList>
    </citation>
    <scope>NUCLEOTIDE SEQUENCE [LARGE SCALE GENOMIC DNA]</scope>
    <source>
        <strain evidence="5 7">LA749</strain>
    </source>
</reference>
<dbReference type="Gene3D" id="3.90.470.20">
    <property type="entry name" value="4'-phosphopantetheinyl transferase domain"/>
    <property type="match status" value="2"/>
</dbReference>
<dbReference type="AlphaFoldDB" id="A0A0D6A3A5"/>
<dbReference type="Pfam" id="PF01648">
    <property type="entry name" value="ACPS"/>
    <property type="match status" value="1"/>
</dbReference>
<dbReference type="EMBL" id="CP044496">
    <property type="protein sequence ID" value="QFG51078.1"/>
    <property type="molecule type" value="Genomic_DNA"/>
</dbReference>
<dbReference type="PANTHER" id="PTHR12215:SF10">
    <property type="entry name" value="L-AMINOADIPATE-SEMIALDEHYDE DEHYDROGENASE-PHOSPHOPANTETHEINYL TRANSFERASE"/>
    <property type="match status" value="1"/>
</dbReference>
<dbReference type="SUPFAM" id="SSF56214">
    <property type="entry name" value="4'-phosphopantetheinyl transferase"/>
    <property type="match status" value="2"/>
</dbReference>
<dbReference type="STRING" id="1600.LBAT_0621"/>
<dbReference type="Proteomes" id="UP000035709">
    <property type="component" value="Chromosome"/>
</dbReference>
<protein>
    <submittedName>
        <fullName evidence="4 5">4'-phosphopantetheinyl transferase</fullName>
    </submittedName>
</protein>
<dbReference type="PATRIC" id="fig|1600.4.peg.636"/>
<dbReference type="Proteomes" id="UP000325393">
    <property type="component" value="Chromosome"/>
</dbReference>
<dbReference type="GO" id="GO:0019878">
    <property type="term" value="P:lysine biosynthetic process via aminoadipic acid"/>
    <property type="evidence" value="ECO:0007669"/>
    <property type="project" value="TreeGrafter"/>
</dbReference>
<dbReference type="InterPro" id="IPR008278">
    <property type="entry name" value="4-PPantetheinyl_Trfase_dom"/>
</dbReference>
<organism evidence="4 6">
    <name type="scientific">Lactobacillus acetotolerans</name>
    <dbReference type="NCBI Taxonomy" id="1600"/>
    <lineage>
        <taxon>Bacteria</taxon>
        <taxon>Bacillati</taxon>
        <taxon>Bacillota</taxon>
        <taxon>Bacilli</taxon>
        <taxon>Lactobacillales</taxon>
        <taxon>Lactobacillaceae</taxon>
        <taxon>Lactobacillus</taxon>
    </lineage>
</organism>
<dbReference type="GeneID" id="78212011"/>
<sequence length="207" mass="23128">MKKQATFKYLSTSVSKMVSSAEFKKVAAVPSLKGQLAEFRNSARKQRFIVGRILLAKLLGQSVSVITAPGYIKYGDHGKPYLANHDYHFNITDSADTLVVAISKQPIGIDLESIRPIELKRIRRAFTSDEQKYLDAIADSQAQSKVILKLWTVKEAVLKAAGVGLSGGVRKVKISDLHHAKWHENNYYIDDYLPDPDYVSTVAIYDK</sequence>
<keyword evidence="2 4" id="KW-0808">Transferase</keyword>
<dbReference type="OrthoDB" id="9808281at2"/>
<dbReference type="KEGG" id="lae:LBAT_0621"/>
<evidence type="ECO:0000313" key="6">
    <source>
        <dbReference type="Proteomes" id="UP000035709"/>
    </source>
</evidence>
<dbReference type="RefSeq" id="WP_056970004.1">
    <property type="nucleotide sequence ID" value="NZ_AP014808.1"/>
</dbReference>
<name>A0A0D6A3A5_9LACO</name>
<evidence type="ECO:0000313" key="4">
    <source>
        <dbReference type="EMBL" id="BAQ57010.1"/>
    </source>
</evidence>
<dbReference type="GO" id="GO:0005829">
    <property type="term" value="C:cytosol"/>
    <property type="evidence" value="ECO:0007669"/>
    <property type="project" value="TreeGrafter"/>
</dbReference>
<reference evidence="4 6" key="1">
    <citation type="submission" date="2015-03" db="EMBL/GenBank/DDBJ databases">
        <title>Complete genome sequence of Lactobacillus acetotolerans NBRC 13120.</title>
        <authorList>
            <person name="Toh H."/>
            <person name="Morita H."/>
            <person name="Fujita N."/>
        </authorList>
    </citation>
    <scope>NUCLEOTIDE SEQUENCE [LARGE SCALE GENOMIC DNA]</scope>
    <source>
        <strain evidence="4 6">NBRC 13120</strain>
    </source>
</reference>
<gene>
    <name evidence="5" type="ORF">LA749_03320</name>
    <name evidence="4" type="ORF">LBAT_0621</name>
</gene>
<keyword evidence="6" id="KW-1185">Reference proteome</keyword>
<accession>A0A0D6A3A5</accession>
<dbReference type="InterPro" id="IPR050559">
    <property type="entry name" value="P-Pant_transferase_sf"/>
</dbReference>
<evidence type="ECO:0000313" key="7">
    <source>
        <dbReference type="Proteomes" id="UP000325393"/>
    </source>
</evidence>
<feature type="domain" description="4'-phosphopantetheinyl transferase" evidence="3">
    <location>
        <begin position="106"/>
        <end position="181"/>
    </location>
</feature>
<evidence type="ECO:0000259" key="3">
    <source>
        <dbReference type="Pfam" id="PF01648"/>
    </source>
</evidence>
<proteinExistence type="inferred from homology"/>
<evidence type="ECO:0000256" key="2">
    <source>
        <dbReference type="ARBA" id="ARBA00022679"/>
    </source>
</evidence>
<dbReference type="PANTHER" id="PTHR12215">
    <property type="entry name" value="PHOSPHOPANTETHEINE TRANSFERASE"/>
    <property type="match status" value="1"/>
</dbReference>
<dbReference type="GO" id="GO:0008897">
    <property type="term" value="F:holo-[acyl-carrier-protein] synthase activity"/>
    <property type="evidence" value="ECO:0007669"/>
    <property type="project" value="InterPro"/>
</dbReference>